<dbReference type="InterPro" id="IPR009003">
    <property type="entry name" value="Peptidase_S1_PA"/>
</dbReference>
<evidence type="ECO:0000256" key="3">
    <source>
        <dbReference type="ARBA" id="ARBA00022525"/>
    </source>
</evidence>
<dbReference type="Gene3D" id="2.40.10.10">
    <property type="entry name" value="Trypsin-like serine proteases"/>
    <property type="match status" value="2"/>
</dbReference>
<keyword evidence="4" id="KW-0645">Protease</keyword>
<dbReference type="GO" id="GO:0006508">
    <property type="term" value="P:proteolysis"/>
    <property type="evidence" value="ECO:0007669"/>
    <property type="project" value="UniProtKB-KW"/>
</dbReference>
<dbReference type="Proteomes" id="UP000694621">
    <property type="component" value="Unplaced"/>
</dbReference>
<keyword evidence="3" id="KW-0964">Secreted</keyword>
<dbReference type="SUPFAM" id="SSF50494">
    <property type="entry name" value="Trypsin-like serine proteases"/>
    <property type="match status" value="1"/>
</dbReference>
<evidence type="ECO:0000256" key="1">
    <source>
        <dbReference type="ARBA" id="ARBA00001913"/>
    </source>
</evidence>
<dbReference type="CDD" id="cd00190">
    <property type="entry name" value="Tryp_SPc"/>
    <property type="match status" value="1"/>
</dbReference>
<dbReference type="SMART" id="SM00020">
    <property type="entry name" value="Tryp_SPc"/>
    <property type="match status" value="1"/>
</dbReference>
<accession>A0A8B9JK71</accession>
<dbReference type="GO" id="GO:0004252">
    <property type="term" value="F:serine-type endopeptidase activity"/>
    <property type="evidence" value="ECO:0007669"/>
    <property type="project" value="UniProtKB-EC"/>
</dbReference>
<comment type="cofactor">
    <cofactor evidence="1">
        <name>Ca(2+)</name>
        <dbReference type="ChEBI" id="CHEBI:29108"/>
    </cofactor>
</comment>
<evidence type="ECO:0000256" key="7">
    <source>
        <dbReference type="ARBA" id="ARBA00022825"/>
    </source>
</evidence>
<evidence type="ECO:0000256" key="2">
    <source>
        <dbReference type="ARBA" id="ARBA00004613"/>
    </source>
</evidence>
<evidence type="ECO:0000256" key="12">
    <source>
        <dbReference type="ARBA" id="ARBA00039015"/>
    </source>
</evidence>
<dbReference type="InterPro" id="IPR050850">
    <property type="entry name" value="Peptidase_S1_Elastase_sf"/>
</dbReference>
<feature type="domain" description="Peptidase S1" evidence="14">
    <location>
        <begin position="34"/>
        <end position="274"/>
    </location>
</feature>
<feature type="chain" id="PRO_5034682007" description="pancreatic elastase" evidence="13">
    <location>
        <begin position="17"/>
        <end position="285"/>
    </location>
</feature>
<feature type="signal peptide" evidence="13">
    <location>
        <begin position="1"/>
        <end position="16"/>
    </location>
</feature>
<dbReference type="PROSITE" id="PS50240">
    <property type="entry name" value="TRYPSIN_DOM"/>
    <property type="match status" value="1"/>
</dbReference>
<keyword evidence="6" id="KW-0378">Hydrolase</keyword>
<keyword evidence="10" id="KW-1015">Disulfide bond</keyword>
<evidence type="ECO:0000256" key="8">
    <source>
        <dbReference type="ARBA" id="ARBA00022837"/>
    </source>
</evidence>
<proteinExistence type="predicted"/>
<evidence type="ECO:0000256" key="4">
    <source>
        <dbReference type="ARBA" id="ARBA00022670"/>
    </source>
</evidence>
<keyword evidence="5 13" id="KW-0732">Signal</keyword>
<dbReference type="GO" id="GO:0005615">
    <property type="term" value="C:extracellular space"/>
    <property type="evidence" value="ECO:0007669"/>
    <property type="project" value="TreeGrafter"/>
</dbReference>
<dbReference type="EC" id="3.4.21.36" evidence="12"/>
<protein>
    <recommendedName>
        <fullName evidence="12">pancreatic elastase</fullName>
        <ecNumber evidence="12">3.4.21.36</ecNumber>
    </recommendedName>
</protein>
<dbReference type="InterPro" id="IPR001314">
    <property type="entry name" value="Peptidase_S1A"/>
</dbReference>
<dbReference type="PRINTS" id="PR00722">
    <property type="entry name" value="CHYMOTRYPSIN"/>
</dbReference>
<name>A0A8B9JK71_ASTMX</name>
<evidence type="ECO:0000256" key="10">
    <source>
        <dbReference type="ARBA" id="ARBA00023157"/>
    </source>
</evidence>
<dbReference type="InterPro" id="IPR043504">
    <property type="entry name" value="Peptidase_S1_PA_chymotrypsin"/>
</dbReference>
<comment type="catalytic activity">
    <reaction evidence="11">
        <text>Hydrolysis of proteins, including elastin. Preferential cleavage: Ala-|-Xaa.</text>
        <dbReference type="EC" id="3.4.21.36"/>
    </reaction>
</comment>
<dbReference type="FunFam" id="2.40.10.10:FF:000017">
    <property type="entry name" value="Chymotrypsin-like elastase family member 1"/>
    <property type="match status" value="1"/>
</dbReference>
<evidence type="ECO:0000256" key="6">
    <source>
        <dbReference type="ARBA" id="ARBA00022801"/>
    </source>
</evidence>
<evidence type="ECO:0000256" key="9">
    <source>
        <dbReference type="ARBA" id="ARBA00023145"/>
    </source>
</evidence>
<dbReference type="Pfam" id="PF00089">
    <property type="entry name" value="Trypsin"/>
    <property type="match status" value="1"/>
</dbReference>
<evidence type="ECO:0000313" key="15">
    <source>
        <dbReference type="Ensembl" id="ENSAMXP00005022821.1"/>
    </source>
</evidence>
<keyword evidence="8" id="KW-0106">Calcium</keyword>
<evidence type="ECO:0000256" key="11">
    <source>
        <dbReference type="ARBA" id="ARBA00036864"/>
    </source>
</evidence>
<dbReference type="AlphaFoldDB" id="A0A8B9JK71"/>
<organism evidence="15 16">
    <name type="scientific">Astyanax mexicanus</name>
    <name type="common">Blind cave fish</name>
    <name type="synonym">Astyanax fasciatus mexicanus</name>
    <dbReference type="NCBI Taxonomy" id="7994"/>
    <lineage>
        <taxon>Eukaryota</taxon>
        <taxon>Metazoa</taxon>
        <taxon>Chordata</taxon>
        <taxon>Craniata</taxon>
        <taxon>Vertebrata</taxon>
        <taxon>Euteleostomi</taxon>
        <taxon>Actinopterygii</taxon>
        <taxon>Neopterygii</taxon>
        <taxon>Teleostei</taxon>
        <taxon>Ostariophysi</taxon>
        <taxon>Characiformes</taxon>
        <taxon>Characoidei</taxon>
        <taxon>Acestrorhamphidae</taxon>
        <taxon>Acestrorhamphinae</taxon>
        <taxon>Astyanax</taxon>
    </lineage>
</organism>
<evidence type="ECO:0000256" key="13">
    <source>
        <dbReference type="SAM" id="SignalP"/>
    </source>
</evidence>
<sequence>MLRILFFASFAALVLGQSTDVVVPAKAPKPQTKIVGGQVTSANAWPWQASLRAQSSMCYNHVCGGVLIKAQWNILSCSVLNVPSKKNLATNQRQCLFLCLSESGKEQFYGVSATYIHPSWNRDLTAGNDIGLIRLTSPATLNSYIQLAPLPSLNQILSRGTTCYATGWGTTQTGGLLSAQLRQAYLPSVDYATCSSSTWWGSVAKSNMICAGGTGAASICTADGGGPLNCLVGGRYVVHGLSSFVSSLGCNVVYKPSVFTRVSAYLTWVQSVSRNIILCILFGIW</sequence>
<dbReference type="PANTHER" id="PTHR24257:SF0">
    <property type="entry name" value="CHYMOTRYPSIN-LIKE ELASTASE FAMILY MEMBER 1"/>
    <property type="match status" value="1"/>
</dbReference>
<evidence type="ECO:0000313" key="16">
    <source>
        <dbReference type="Proteomes" id="UP000694621"/>
    </source>
</evidence>
<comment type="subcellular location">
    <subcellularLocation>
        <location evidence="2">Secreted</location>
    </subcellularLocation>
</comment>
<dbReference type="Ensembl" id="ENSAMXT00005025212.1">
    <property type="protein sequence ID" value="ENSAMXP00005022821.1"/>
    <property type="gene ID" value="ENSAMXG00005011624.1"/>
</dbReference>
<keyword evidence="7" id="KW-0720">Serine protease</keyword>
<dbReference type="InterPro" id="IPR001254">
    <property type="entry name" value="Trypsin_dom"/>
</dbReference>
<evidence type="ECO:0000256" key="5">
    <source>
        <dbReference type="ARBA" id="ARBA00022729"/>
    </source>
</evidence>
<evidence type="ECO:0000259" key="14">
    <source>
        <dbReference type="PROSITE" id="PS50240"/>
    </source>
</evidence>
<reference evidence="15" key="1">
    <citation type="submission" date="2025-08" db="UniProtKB">
        <authorList>
            <consortium name="Ensembl"/>
        </authorList>
    </citation>
    <scope>IDENTIFICATION</scope>
</reference>
<dbReference type="PANTHER" id="PTHR24257">
    <property type="entry name" value="CHYMOTRYPSIN-LIKE ELASTASE FAMILY MEMBER"/>
    <property type="match status" value="1"/>
</dbReference>
<keyword evidence="9" id="KW-0865">Zymogen</keyword>